<reference evidence="19" key="1">
    <citation type="submission" date="2023-06" db="EMBL/GenBank/DDBJ databases">
        <authorList>
            <person name="Delattre M."/>
        </authorList>
    </citation>
    <scope>NUCLEOTIDE SEQUENCE</scope>
    <source>
        <strain evidence="19">AF72</strain>
    </source>
</reference>
<keyword evidence="6" id="KW-0813">Transport</keyword>
<feature type="transmembrane region" description="Helical" evidence="14">
    <location>
        <begin position="857"/>
        <end position="878"/>
    </location>
</feature>
<dbReference type="InterPro" id="IPR054478">
    <property type="entry name" value="LTN1_UBC"/>
</dbReference>
<keyword evidence="20" id="KW-1185">Reference proteome</keyword>
<comment type="pathway">
    <text evidence="2">Cofactor biosynthesis; tetrahydrobiopterin biosynthesis; tetrahydrobiopterin from 7,8-dihydroneopterin triphosphate: step 1/3.</text>
</comment>
<organism evidence="19 20">
    <name type="scientific">Mesorhabditis spiculigera</name>
    <dbReference type="NCBI Taxonomy" id="96644"/>
    <lineage>
        <taxon>Eukaryota</taxon>
        <taxon>Metazoa</taxon>
        <taxon>Ecdysozoa</taxon>
        <taxon>Nematoda</taxon>
        <taxon>Chromadorea</taxon>
        <taxon>Rhabditida</taxon>
        <taxon>Rhabditina</taxon>
        <taxon>Rhabditomorpha</taxon>
        <taxon>Rhabditoidea</taxon>
        <taxon>Rhabditidae</taxon>
        <taxon>Mesorhabditinae</taxon>
        <taxon>Mesorhabditis</taxon>
    </lineage>
</organism>
<dbReference type="Pfam" id="PF24618">
    <property type="entry name" value="LTN1_E3_ligase_5th"/>
    <property type="match status" value="1"/>
</dbReference>
<evidence type="ECO:0000256" key="4">
    <source>
        <dbReference type="ARBA" id="ARBA00013100"/>
    </source>
</evidence>
<dbReference type="GO" id="GO:0015179">
    <property type="term" value="F:L-amino acid transmembrane transporter activity"/>
    <property type="evidence" value="ECO:0007669"/>
    <property type="project" value="TreeGrafter"/>
</dbReference>
<dbReference type="Pfam" id="PF01242">
    <property type="entry name" value="PTPS"/>
    <property type="match status" value="1"/>
</dbReference>
<dbReference type="InterPro" id="IPR038418">
    <property type="entry name" value="6-PTP_synth/QueD_sf"/>
</dbReference>
<dbReference type="InterPro" id="IPR007115">
    <property type="entry name" value="6-PTP_synth/QueD"/>
</dbReference>
<feature type="transmembrane region" description="Helical" evidence="14">
    <location>
        <begin position="567"/>
        <end position="585"/>
    </location>
</feature>
<evidence type="ECO:0000259" key="17">
    <source>
        <dbReference type="Pfam" id="PF23009"/>
    </source>
</evidence>
<feature type="region of interest" description="Disordered" evidence="13">
    <location>
        <begin position="972"/>
        <end position="1074"/>
    </location>
</feature>
<feature type="transmembrane region" description="Helical" evidence="14">
    <location>
        <begin position="797"/>
        <end position="817"/>
    </location>
</feature>
<feature type="compositionally biased region" description="Basic and acidic residues" evidence="13">
    <location>
        <begin position="1062"/>
        <end position="1074"/>
    </location>
</feature>
<evidence type="ECO:0000256" key="11">
    <source>
        <dbReference type="ARBA" id="ARBA00023136"/>
    </source>
</evidence>
<dbReference type="AlphaFoldDB" id="A0AA36FX22"/>
<dbReference type="GO" id="GO:0003874">
    <property type="term" value="F:6-pyruvoyltetrahydropterin synthase activity"/>
    <property type="evidence" value="ECO:0007669"/>
    <property type="project" value="UniProtKB-EC"/>
</dbReference>
<evidence type="ECO:0000256" key="7">
    <source>
        <dbReference type="ARBA" id="ARBA00022692"/>
    </source>
</evidence>
<sequence>MNALTKAVEVLATDSEENSQPLTDFIRWLVVKDGLPKKMVETVIDTIGLNLANTNKPIDGFLKNLLVEPQEQLLPIVVSDIPEDLPEVSQFPVACALRNLQVIKTPLTEDERWLLRYHQKPPLEFLEALNRVVASGSTEFELFIPKKPQERLSICALRAALRILTSKKECDSSVLDFVVCGLLTTFDHCDSALANIEALRAASQLTITNVSLGLRLWVAAVDFAKNSATEDFRKEWQELFYPTISGIILRFFVDLVDPEIVLASHSLPSCLALDACVRIFPLFPTHSERVVYCDGMVPLILHALPVVVSLASQQTPRTNPASYFATEPPKEAADTICRFACSLLYRLVEQVPALVRMWYNKLDRAPSISVNKFFRENLSKLGIDAELTKVREGVPSIDNTENTLKIRTLPAAGEVVTEYTVEETTMRLVIVLPSDWPLHVPQVTLDKSVAASERTKKWLLQLTTYLFHQNGSMLDGLVSWKKQVDKEVAGAEASLTDAENEETYGKCNNPNGHGHNYVWRVTLKGEVNEKTGMVYDLALLKQEMAKVLDLVDHKNLDKDVAYFRQRIMMLAFLVSCIVAFMVVIGDIGPNVVADYLELEAPTQRLRILVMIIVLLFVIFPLSTIQNLEVFSVVSSAAVFFYAVFVVRLFIGSLPVLWEGTWSIHVHWWRFEGFFPCLPIVAMALACQTQLFSITDSMKDATDEHVDAVVASAINLCSGMYAAVGLFGYVTFYNLEMHGDVLVNLQPTFFTQMLKLAFLLSIAVSIPLMLFPARVALFNLLSPQGSSDHAGPAPLHNSTFHVLTFVLLLANLIVAIYVPNVEFILSLTGSVIGSFTSIILPSLMFIGVMKDKSTPMIFYARMCIFIGITILCLSTIATLQTEQKSDVVERPLPKAAADEKALRSLEKLEEKVMDANINISQKLEKVADLAKSGNEKEAEKLLLEMKVQQKEQQELIKKQGEIVEELNRHVELHHDHKEKEAAGDEPKNESDTEKVKPVEHKHDLKKEPTKAPQEPEKPLEKPVEKPVEKLEEKSVKSPQIPKEERREPREAQSNVTATINIVEPKDNTTDSKQEP</sequence>
<evidence type="ECO:0000256" key="9">
    <source>
        <dbReference type="ARBA" id="ARBA00022989"/>
    </source>
</evidence>
<dbReference type="PANTHER" id="PTHR22950:SF646">
    <property type="entry name" value="SODIUM-COUPLED NEUTRAL AMINO ACID TRANSPORTER 10-RELATED"/>
    <property type="match status" value="1"/>
</dbReference>
<dbReference type="Proteomes" id="UP001177023">
    <property type="component" value="Unassembled WGS sequence"/>
</dbReference>
<proteinExistence type="inferred from homology"/>
<keyword evidence="12" id="KW-0175">Coiled coil</keyword>
<protein>
    <recommendedName>
        <fullName evidence="5">6-pyruvoyl tetrahydrobiopterin synthase</fullName>
        <ecNumber evidence="4">4.2.3.12</ecNumber>
    </recommendedName>
</protein>
<comment type="subcellular location">
    <subcellularLocation>
        <location evidence="1">Membrane</location>
        <topology evidence="1">Multi-pass membrane protein</topology>
    </subcellularLocation>
</comment>
<dbReference type="Pfam" id="PF22999">
    <property type="entry name" value="LTN1_E3_ligase_6th"/>
    <property type="match status" value="1"/>
</dbReference>
<feature type="transmembrane region" description="Helical" evidence="14">
    <location>
        <begin position="636"/>
        <end position="657"/>
    </location>
</feature>
<feature type="domain" description="E3 ubiquitin-protein ligase listerin HEAT-repeats region" evidence="18">
    <location>
        <begin position="117"/>
        <end position="258"/>
    </location>
</feature>
<dbReference type="InterPro" id="IPR054477">
    <property type="entry name" value="LTN1_E3_ligase_6th"/>
</dbReference>
<keyword evidence="10" id="KW-0783">Tetrahydrobiopterin biosynthesis</keyword>
<evidence type="ECO:0000256" key="1">
    <source>
        <dbReference type="ARBA" id="ARBA00004141"/>
    </source>
</evidence>
<evidence type="ECO:0000313" key="20">
    <source>
        <dbReference type="Proteomes" id="UP001177023"/>
    </source>
</evidence>
<keyword evidence="11 14" id="KW-0472">Membrane</keyword>
<feature type="transmembrane region" description="Helical" evidence="14">
    <location>
        <begin position="823"/>
        <end position="845"/>
    </location>
</feature>
<evidence type="ECO:0000256" key="8">
    <source>
        <dbReference type="ARBA" id="ARBA00022970"/>
    </source>
</evidence>
<accession>A0AA36FX22</accession>
<evidence type="ECO:0000256" key="2">
    <source>
        <dbReference type="ARBA" id="ARBA00005126"/>
    </source>
</evidence>
<evidence type="ECO:0000259" key="18">
    <source>
        <dbReference type="Pfam" id="PF24618"/>
    </source>
</evidence>
<evidence type="ECO:0000256" key="12">
    <source>
        <dbReference type="SAM" id="Coils"/>
    </source>
</evidence>
<dbReference type="Pfam" id="PF23009">
    <property type="entry name" value="UBC_like"/>
    <property type="match status" value="1"/>
</dbReference>
<feature type="domain" description="E3 ubiquitin-protein ligase listerin HEAT repeat region" evidence="16">
    <location>
        <begin position="331"/>
        <end position="391"/>
    </location>
</feature>
<feature type="domain" description="Amino acid transporter transmembrane" evidence="15">
    <location>
        <begin position="567"/>
        <end position="878"/>
    </location>
</feature>
<feature type="transmembrane region" description="Helical" evidence="14">
    <location>
        <begin position="705"/>
        <end position="732"/>
    </location>
</feature>
<feature type="non-terminal residue" evidence="19">
    <location>
        <position position="1074"/>
    </location>
</feature>
<evidence type="ECO:0000259" key="16">
    <source>
        <dbReference type="Pfam" id="PF22999"/>
    </source>
</evidence>
<dbReference type="GO" id="GO:0006729">
    <property type="term" value="P:tetrahydrobiopterin biosynthetic process"/>
    <property type="evidence" value="ECO:0007669"/>
    <property type="project" value="UniProtKB-KW"/>
</dbReference>
<feature type="coiled-coil region" evidence="12">
    <location>
        <begin position="897"/>
        <end position="957"/>
    </location>
</feature>
<dbReference type="SUPFAM" id="SSF55620">
    <property type="entry name" value="Tetrahydrobiopterin biosynthesis enzymes-like"/>
    <property type="match status" value="1"/>
</dbReference>
<evidence type="ECO:0000313" key="19">
    <source>
        <dbReference type="EMBL" id="CAJ0565420.1"/>
    </source>
</evidence>
<comment type="caution">
    <text evidence="19">The sequence shown here is derived from an EMBL/GenBank/DDBJ whole genome shotgun (WGS) entry which is preliminary data.</text>
</comment>
<evidence type="ECO:0000256" key="5">
    <source>
        <dbReference type="ARBA" id="ARBA00015587"/>
    </source>
</evidence>
<evidence type="ECO:0000256" key="14">
    <source>
        <dbReference type="SAM" id="Phobius"/>
    </source>
</evidence>
<evidence type="ECO:0000256" key="3">
    <source>
        <dbReference type="ARBA" id="ARBA00009164"/>
    </source>
</evidence>
<feature type="transmembrane region" description="Helical" evidence="14">
    <location>
        <begin position="752"/>
        <end position="776"/>
    </location>
</feature>
<dbReference type="EMBL" id="CATQJA010001035">
    <property type="protein sequence ID" value="CAJ0565420.1"/>
    <property type="molecule type" value="Genomic_DNA"/>
</dbReference>
<name>A0AA36FX22_9BILA</name>
<gene>
    <name evidence="19" type="ORF">MSPICULIGERA_LOCUS4061</name>
</gene>
<dbReference type="GO" id="GO:0016020">
    <property type="term" value="C:membrane"/>
    <property type="evidence" value="ECO:0007669"/>
    <property type="project" value="UniProtKB-SubCell"/>
</dbReference>
<dbReference type="PROSITE" id="PS00987">
    <property type="entry name" value="PTPS_1"/>
    <property type="match status" value="1"/>
</dbReference>
<feature type="compositionally biased region" description="Basic and acidic residues" evidence="13">
    <location>
        <begin position="972"/>
        <end position="1049"/>
    </location>
</feature>
<dbReference type="EC" id="4.2.3.12" evidence="4"/>
<evidence type="ECO:0000256" key="13">
    <source>
        <dbReference type="SAM" id="MobiDB-lite"/>
    </source>
</evidence>
<evidence type="ECO:0000256" key="10">
    <source>
        <dbReference type="ARBA" id="ARBA00023007"/>
    </source>
</evidence>
<keyword evidence="7 14" id="KW-0812">Transmembrane</keyword>
<keyword evidence="8" id="KW-0029">Amino-acid transport</keyword>
<dbReference type="InterPro" id="IPR056241">
    <property type="entry name" value="LTN1_HEAT_5th"/>
</dbReference>
<keyword evidence="9 14" id="KW-1133">Transmembrane helix</keyword>
<feature type="transmembrane region" description="Helical" evidence="14">
    <location>
        <begin position="605"/>
        <end position="624"/>
    </location>
</feature>
<dbReference type="PROSITE" id="PS00988">
    <property type="entry name" value="PTPS_2"/>
    <property type="match status" value="1"/>
</dbReference>
<comment type="similarity">
    <text evidence="3">Belongs to the PTPS family.</text>
</comment>
<dbReference type="InterPro" id="IPR013057">
    <property type="entry name" value="AA_transpt_TM"/>
</dbReference>
<dbReference type="Gene3D" id="3.30.479.10">
    <property type="entry name" value="6-pyruvoyl tetrahydropterin synthase/QueD"/>
    <property type="match status" value="1"/>
</dbReference>
<dbReference type="InterPro" id="IPR022469">
    <property type="entry name" value="PTPS_His_AS"/>
</dbReference>
<dbReference type="Pfam" id="PF01490">
    <property type="entry name" value="Aa_trans"/>
    <property type="match status" value="1"/>
</dbReference>
<feature type="domain" description="E3 ubiquitin-protein ligase listerin ubiquitin conjugating" evidence="17">
    <location>
        <begin position="404"/>
        <end position="487"/>
    </location>
</feature>
<evidence type="ECO:0000259" key="15">
    <source>
        <dbReference type="Pfam" id="PF01490"/>
    </source>
</evidence>
<dbReference type="PANTHER" id="PTHR22950">
    <property type="entry name" value="AMINO ACID TRANSPORTER"/>
    <property type="match status" value="1"/>
</dbReference>
<feature type="transmembrane region" description="Helical" evidence="14">
    <location>
        <begin position="672"/>
        <end position="693"/>
    </location>
</feature>
<evidence type="ECO:0000256" key="6">
    <source>
        <dbReference type="ARBA" id="ARBA00022448"/>
    </source>
</evidence>
<dbReference type="InterPro" id="IPR022470">
    <property type="entry name" value="PTPS_Cys_AS"/>
</dbReference>